<comment type="caution">
    <text evidence="10">The sequence shown here is derived from an EMBL/GenBank/DDBJ whole genome shotgun (WGS) entry which is preliminary data.</text>
</comment>
<feature type="transmembrane region" description="Helical" evidence="8">
    <location>
        <begin position="418"/>
        <end position="438"/>
    </location>
</feature>
<gene>
    <name evidence="10" type="ORF">R1sor_000165</name>
</gene>
<accession>A0ABD3GSD8</accession>
<comment type="similarity">
    <text evidence="7">Belongs to the amino acid/polyamine transporter 2 family. Amino acid/auxin permease (AAAP) (TC 2.A.18.5) subfamily.</text>
</comment>
<dbReference type="PANTHER" id="PTHR22950">
    <property type="entry name" value="AMINO ACID TRANSPORTER"/>
    <property type="match status" value="1"/>
</dbReference>
<feature type="transmembrane region" description="Helical" evidence="8">
    <location>
        <begin position="200"/>
        <end position="220"/>
    </location>
</feature>
<reference evidence="10 11" key="1">
    <citation type="submission" date="2024-09" db="EMBL/GenBank/DDBJ databases">
        <title>Chromosome-scale assembly of Riccia sorocarpa.</title>
        <authorList>
            <person name="Paukszto L."/>
        </authorList>
    </citation>
    <scope>NUCLEOTIDE SEQUENCE [LARGE SCALE GENOMIC DNA]</scope>
    <source>
        <strain evidence="10">LP-2024</strain>
        <tissue evidence="10">Aerial parts of the thallus</tissue>
    </source>
</reference>
<dbReference type="EMBL" id="JBJQOH010000006">
    <property type="protein sequence ID" value="KAL3682143.1"/>
    <property type="molecule type" value="Genomic_DNA"/>
</dbReference>
<feature type="transmembrane region" description="Helical" evidence="8">
    <location>
        <begin position="385"/>
        <end position="406"/>
    </location>
</feature>
<keyword evidence="6 8" id="KW-0472">Membrane</keyword>
<keyword evidence="2" id="KW-0813">Transport</keyword>
<proteinExistence type="inferred from homology"/>
<keyword evidence="11" id="KW-1185">Reference proteome</keyword>
<feature type="transmembrane region" description="Helical" evidence="8">
    <location>
        <begin position="317"/>
        <end position="338"/>
    </location>
</feature>
<evidence type="ECO:0000256" key="6">
    <source>
        <dbReference type="ARBA" id="ARBA00023136"/>
    </source>
</evidence>
<comment type="subcellular location">
    <subcellularLocation>
        <location evidence="1">Membrane</location>
        <topology evidence="1">Multi-pass membrane protein</topology>
    </subcellularLocation>
</comment>
<feature type="transmembrane region" description="Helical" evidence="8">
    <location>
        <begin position="87"/>
        <end position="105"/>
    </location>
</feature>
<dbReference type="AlphaFoldDB" id="A0ABD3GSD8"/>
<feature type="transmembrane region" description="Helical" evidence="8">
    <location>
        <begin position="174"/>
        <end position="193"/>
    </location>
</feature>
<dbReference type="GO" id="GO:0031090">
    <property type="term" value="C:organelle membrane"/>
    <property type="evidence" value="ECO:0007669"/>
    <property type="project" value="UniProtKB-ARBA"/>
</dbReference>
<evidence type="ECO:0000313" key="11">
    <source>
        <dbReference type="Proteomes" id="UP001633002"/>
    </source>
</evidence>
<evidence type="ECO:0000256" key="4">
    <source>
        <dbReference type="ARBA" id="ARBA00022970"/>
    </source>
</evidence>
<dbReference type="InterPro" id="IPR013057">
    <property type="entry name" value="AA_transpt_TM"/>
</dbReference>
<feature type="transmembrane region" description="Helical" evidence="8">
    <location>
        <begin position="240"/>
        <end position="261"/>
    </location>
</feature>
<organism evidence="10 11">
    <name type="scientific">Riccia sorocarpa</name>
    <dbReference type="NCBI Taxonomy" id="122646"/>
    <lineage>
        <taxon>Eukaryota</taxon>
        <taxon>Viridiplantae</taxon>
        <taxon>Streptophyta</taxon>
        <taxon>Embryophyta</taxon>
        <taxon>Marchantiophyta</taxon>
        <taxon>Marchantiopsida</taxon>
        <taxon>Marchantiidae</taxon>
        <taxon>Marchantiales</taxon>
        <taxon>Ricciaceae</taxon>
        <taxon>Riccia</taxon>
    </lineage>
</organism>
<dbReference type="PANTHER" id="PTHR22950:SF692">
    <property type="entry name" value="TRANSMEMBRANE AMINO ACID TRANSPORTER FAMILY PROTEIN"/>
    <property type="match status" value="1"/>
</dbReference>
<feature type="transmembrane region" description="Helical" evidence="8">
    <location>
        <begin position="132"/>
        <end position="154"/>
    </location>
</feature>
<evidence type="ECO:0000313" key="10">
    <source>
        <dbReference type="EMBL" id="KAL3682143.1"/>
    </source>
</evidence>
<dbReference type="Proteomes" id="UP001633002">
    <property type="component" value="Unassembled WGS sequence"/>
</dbReference>
<keyword evidence="5 8" id="KW-1133">Transmembrane helix</keyword>
<name>A0ABD3GSD8_9MARC</name>
<feature type="transmembrane region" description="Helical" evidence="8">
    <location>
        <begin position="359"/>
        <end position="379"/>
    </location>
</feature>
<keyword evidence="3 8" id="KW-0812">Transmembrane</keyword>
<evidence type="ECO:0000256" key="3">
    <source>
        <dbReference type="ARBA" id="ARBA00022692"/>
    </source>
</evidence>
<feature type="domain" description="Amino acid transporter transmembrane" evidence="9">
    <location>
        <begin position="54"/>
        <end position="434"/>
    </location>
</feature>
<evidence type="ECO:0000256" key="7">
    <source>
        <dbReference type="ARBA" id="ARBA00049662"/>
    </source>
</evidence>
<evidence type="ECO:0000259" key="9">
    <source>
        <dbReference type="Pfam" id="PF01490"/>
    </source>
</evidence>
<keyword evidence="4" id="KW-0029">Amino-acid transport</keyword>
<feature type="transmembrane region" description="Helical" evidence="8">
    <location>
        <begin position="273"/>
        <end position="297"/>
    </location>
</feature>
<evidence type="ECO:0000256" key="8">
    <source>
        <dbReference type="SAM" id="Phobius"/>
    </source>
</evidence>
<evidence type="ECO:0000256" key="1">
    <source>
        <dbReference type="ARBA" id="ARBA00004141"/>
    </source>
</evidence>
<evidence type="ECO:0000256" key="5">
    <source>
        <dbReference type="ARBA" id="ARBA00022989"/>
    </source>
</evidence>
<dbReference type="Pfam" id="PF01490">
    <property type="entry name" value="Aa_trans"/>
    <property type="match status" value="1"/>
</dbReference>
<feature type="transmembrane region" description="Helical" evidence="8">
    <location>
        <begin position="60"/>
        <end position="81"/>
    </location>
</feature>
<dbReference type="GO" id="GO:0006865">
    <property type="term" value="P:amino acid transport"/>
    <property type="evidence" value="ECO:0007669"/>
    <property type="project" value="UniProtKB-KW"/>
</dbReference>
<sequence length="440" mass="47474">MGEEVGDASLEIRQVDTSSATINILSAEYDPTEPLINSNEKWVEEHEVCRVVGTSSLWRATFNTVALLLGTGMLALPYAVILGGWSALALLAFFAIMFCYTGSLLGQCMDQNPLLTTYQEIAGSALGLRGRILAGVLFYTEGLGALVCFLISVGDNLARIFPGVNSHLPAWVQFSPSMTLASLALLIISPTVLFRDLSDVAFLSFGGIVTSLVVVGAVAWSGSTVVGFKQPIPFMNLGNWRFILGLYAYGYAGHPIVPNIYSSMRDPTKFRAMLILSFTITTVIFSVLALLGASMFGKETLSQITLNIPRDLTAATIALWTTVLTPLTKFPLAIASIATELERFLPFDSNSTLHYVSSYTMRLAILGFVLAVTISFPNFGSTVNFIGASMTITTCIILPCVIDLVLHWKTISKVRMMVNIVFLAVGMCFAFAGTLSSGKV</sequence>
<evidence type="ECO:0000256" key="2">
    <source>
        <dbReference type="ARBA" id="ARBA00022448"/>
    </source>
</evidence>
<protein>
    <recommendedName>
        <fullName evidence="9">Amino acid transporter transmembrane domain-containing protein</fullName>
    </recommendedName>
</protein>